<gene>
    <name evidence="2" type="ORF">CEY00_Acc21326</name>
</gene>
<name>A0A2R6Q6R1_ACTCC</name>
<organism evidence="2 3">
    <name type="scientific">Actinidia chinensis var. chinensis</name>
    <name type="common">Chinese soft-hair kiwi</name>
    <dbReference type="NCBI Taxonomy" id="1590841"/>
    <lineage>
        <taxon>Eukaryota</taxon>
        <taxon>Viridiplantae</taxon>
        <taxon>Streptophyta</taxon>
        <taxon>Embryophyta</taxon>
        <taxon>Tracheophyta</taxon>
        <taxon>Spermatophyta</taxon>
        <taxon>Magnoliopsida</taxon>
        <taxon>eudicotyledons</taxon>
        <taxon>Gunneridae</taxon>
        <taxon>Pentapetalae</taxon>
        <taxon>asterids</taxon>
        <taxon>Ericales</taxon>
        <taxon>Actinidiaceae</taxon>
        <taxon>Actinidia</taxon>
    </lineage>
</organism>
<evidence type="ECO:0000313" key="3">
    <source>
        <dbReference type="Proteomes" id="UP000241394"/>
    </source>
</evidence>
<dbReference type="EMBL" id="NKQK01000019">
    <property type="protein sequence ID" value="PSS02946.1"/>
    <property type="molecule type" value="Genomic_DNA"/>
</dbReference>
<dbReference type="Proteomes" id="UP000241394">
    <property type="component" value="Chromosome LG19"/>
</dbReference>
<reference evidence="2 3" key="1">
    <citation type="submission" date="2017-07" db="EMBL/GenBank/DDBJ databases">
        <title>An improved, manually edited Actinidia chinensis var. chinensis (kiwifruit) genome highlights the challenges associated with draft genomes and gene prediction in plants.</title>
        <authorList>
            <person name="Pilkington S."/>
            <person name="Crowhurst R."/>
            <person name="Hilario E."/>
            <person name="Nardozza S."/>
            <person name="Fraser L."/>
            <person name="Peng Y."/>
            <person name="Gunaseelan K."/>
            <person name="Simpson R."/>
            <person name="Tahir J."/>
            <person name="Deroles S."/>
            <person name="Templeton K."/>
            <person name="Luo Z."/>
            <person name="Davy M."/>
            <person name="Cheng C."/>
            <person name="Mcneilage M."/>
            <person name="Scaglione D."/>
            <person name="Liu Y."/>
            <person name="Zhang Q."/>
            <person name="Datson P."/>
            <person name="De Silva N."/>
            <person name="Gardiner S."/>
            <person name="Bassett H."/>
            <person name="Chagne D."/>
            <person name="Mccallum J."/>
            <person name="Dzierzon H."/>
            <person name="Deng C."/>
            <person name="Wang Y.-Y."/>
            <person name="Barron N."/>
            <person name="Manako K."/>
            <person name="Bowen J."/>
            <person name="Foster T."/>
            <person name="Erridge Z."/>
            <person name="Tiffin H."/>
            <person name="Waite C."/>
            <person name="Davies K."/>
            <person name="Grierson E."/>
            <person name="Laing W."/>
            <person name="Kirk R."/>
            <person name="Chen X."/>
            <person name="Wood M."/>
            <person name="Montefiori M."/>
            <person name="Brummell D."/>
            <person name="Schwinn K."/>
            <person name="Catanach A."/>
            <person name="Fullerton C."/>
            <person name="Li D."/>
            <person name="Meiyalaghan S."/>
            <person name="Nieuwenhuizen N."/>
            <person name="Read N."/>
            <person name="Prakash R."/>
            <person name="Hunter D."/>
            <person name="Zhang H."/>
            <person name="Mckenzie M."/>
            <person name="Knabel M."/>
            <person name="Harris A."/>
            <person name="Allan A."/>
            <person name="Chen A."/>
            <person name="Janssen B."/>
            <person name="Plunkett B."/>
            <person name="Dwamena C."/>
            <person name="Voogd C."/>
            <person name="Leif D."/>
            <person name="Lafferty D."/>
            <person name="Souleyre E."/>
            <person name="Varkonyi-Gasic E."/>
            <person name="Gambi F."/>
            <person name="Hanley J."/>
            <person name="Yao J.-L."/>
            <person name="Cheung J."/>
            <person name="David K."/>
            <person name="Warren B."/>
            <person name="Marsh K."/>
            <person name="Snowden K."/>
            <person name="Lin-Wang K."/>
            <person name="Brian L."/>
            <person name="Martinez-Sanchez M."/>
            <person name="Wang M."/>
            <person name="Ileperuma N."/>
            <person name="Macnee N."/>
            <person name="Campin R."/>
            <person name="Mcatee P."/>
            <person name="Drummond R."/>
            <person name="Espley R."/>
            <person name="Ireland H."/>
            <person name="Wu R."/>
            <person name="Atkinson R."/>
            <person name="Karunairetnam S."/>
            <person name="Bulley S."/>
            <person name="Chunkath S."/>
            <person name="Hanley Z."/>
            <person name="Storey R."/>
            <person name="Thrimawithana A."/>
            <person name="Thomson S."/>
            <person name="David C."/>
            <person name="Testolin R."/>
        </authorList>
    </citation>
    <scope>NUCLEOTIDE SEQUENCE [LARGE SCALE GENOMIC DNA]</scope>
    <source>
        <strain evidence="3">cv. Red5</strain>
        <tissue evidence="2">Young leaf</tissue>
    </source>
</reference>
<dbReference type="Gramene" id="PSS02946">
    <property type="protein sequence ID" value="PSS02946"/>
    <property type="gene ID" value="CEY00_Acc21326"/>
</dbReference>
<feature type="compositionally biased region" description="Polar residues" evidence="1">
    <location>
        <begin position="45"/>
        <end position="57"/>
    </location>
</feature>
<sequence length="230" mass="25707">MRPPSLHSKFFSSLKQVEKRLKLENPSQPSNFSSPQPPNHPPRETNYTPIESLSSPIYLNFDQPNNNNNSSSLQESEPPREFLSNSPDFPQTQEDPPPPNTEKQPKTIFDGVDEIGLLIQLLGLSDCKENEQKRVGLGLKNCGGTCGHECGFYAKMVGVKGPKCGKEVERLEGWIKHFSSYGEEGKREPLRLAHLLLAKAAFRYEGSDGFGGFEFPSTIDEFLENDPPQD</sequence>
<proteinExistence type="predicted"/>
<keyword evidence="3" id="KW-1185">Reference proteome</keyword>
<feature type="compositionally biased region" description="Low complexity" evidence="1">
    <location>
        <begin position="25"/>
        <end position="34"/>
    </location>
</feature>
<protein>
    <submittedName>
        <fullName evidence="2">Fibrous sheath-interacting protein</fullName>
    </submittedName>
</protein>
<dbReference type="InParanoid" id="A0A2R6Q6R1"/>
<accession>A0A2R6Q6R1</accession>
<feature type="compositionally biased region" description="Polar residues" evidence="1">
    <location>
        <begin position="83"/>
        <end position="94"/>
    </location>
</feature>
<dbReference type="OMA" id="GWIEHFM"/>
<dbReference type="OrthoDB" id="1932225at2759"/>
<comment type="caution">
    <text evidence="2">The sequence shown here is derived from an EMBL/GenBank/DDBJ whole genome shotgun (WGS) entry which is preliminary data.</text>
</comment>
<feature type="region of interest" description="Disordered" evidence="1">
    <location>
        <begin position="17"/>
        <end position="107"/>
    </location>
</feature>
<dbReference type="AlphaFoldDB" id="A0A2R6Q6R1"/>
<evidence type="ECO:0000256" key="1">
    <source>
        <dbReference type="SAM" id="MobiDB-lite"/>
    </source>
</evidence>
<reference evidence="3" key="2">
    <citation type="journal article" date="2018" name="BMC Genomics">
        <title>A manually annotated Actinidia chinensis var. chinensis (kiwifruit) genome highlights the challenges associated with draft genomes and gene prediction in plants.</title>
        <authorList>
            <person name="Pilkington S.M."/>
            <person name="Crowhurst R."/>
            <person name="Hilario E."/>
            <person name="Nardozza S."/>
            <person name="Fraser L."/>
            <person name="Peng Y."/>
            <person name="Gunaseelan K."/>
            <person name="Simpson R."/>
            <person name="Tahir J."/>
            <person name="Deroles S.C."/>
            <person name="Templeton K."/>
            <person name="Luo Z."/>
            <person name="Davy M."/>
            <person name="Cheng C."/>
            <person name="McNeilage M."/>
            <person name="Scaglione D."/>
            <person name="Liu Y."/>
            <person name="Zhang Q."/>
            <person name="Datson P."/>
            <person name="De Silva N."/>
            <person name="Gardiner S.E."/>
            <person name="Bassett H."/>
            <person name="Chagne D."/>
            <person name="McCallum J."/>
            <person name="Dzierzon H."/>
            <person name="Deng C."/>
            <person name="Wang Y.Y."/>
            <person name="Barron L."/>
            <person name="Manako K."/>
            <person name="Bowen J."/>
            <person name="Foster T.M."/>
            <person name="Erridge Z.A."/>
            <person name="Tiffin H."/>
            <person name="Waite C.N."/>
            <person name="Davies K.M."/>
            <person name="Grierson E.P."/>
            <person name="Laing W.A."/>
            <person name="Kirk R."/>
            <person name="Chen X."/>
            <person name="Wood M."/>
            <person name="Montefiori M."/>
            <person name="Brummell D.A."/>
            <person name="Schwinn K.E."/>
            <person name="Catanach A."/>
            <person name="Fullerton C."/>
            <person name="Li D."/>
            <person name="Meiyalaghan S."/>
            <person name="Nieuwenhuizen N."/>
            <person name="Read N."/>
            <person name="Prakash R."/>
            <person name="Hunter D."/>
            <person name="Zhang H."/>
            <person name="McKenzie M."/>
            <person name="Knabel M."/>
            <person name="Harris A."/>
            <person name="Allan A.C."/>
            <person name="Gleave A."/>
            <person name="Chen A."/>
            <person name="Janssen B.J."/>
            <person name="Plunkett B."/>
            <person name="Ampomah-Dwamena C."/>
            <person name="Voogd C."/>
            <person name="Leif D."/>
            <person name="Lafferty D."/>
            <person name="Souleyre E.J.F."/>
            <person name="Varkonyi-Gasic E."/>
            <person name="Gambi F."/>
            <person name="Hanley J."/>
            <person name="Yao J.L."/>
            <person name="Cheung J."/>
            <person name="David K.M."/>
            <person name="Warren B."/>
            <person name="Marsh K."/>
            <person name="Snowden K.C."/>
            <person name="Lin-Wang K."/>
            <person name="Brian L."/>
            <person name="Martinez-Sanchez M."/>
            <person name="Wang M."/>
            <person name="Ileperuma N."/>
            <person name="Macnee N."/>
            <person name="Campin R."/>
            <person name="McAtee P."/>
            <person name="Drummond R.S.M."/>
            <person name="Espley R.V."/>
            <person name="Ireland H.S."/>
            <person name="Wu R."/>
            <person name="Atkinson R.G."/>
            <person name="Karunairetnam S."/>
            <person name="Bulley S."/>
            <person name="Chunkath S."/>
            <person name="Hanley Z."/>
            <person name="Storey R."/>
            <person name="Thrimawithana A.H."/>
            <person name="Thomson S."/>
            <person name="David C."/>
            <person name="Testolin R."/>
            <person name="Huang H."/>
            <person name="Hellens R.P."/>
            <person name="Schaffer R.J."/>
        </authorList>
    </citation>
    <scope>NUCLEOTIDE SEQUENCE [LARGE SCALE GENOMIC DNA]</scope>
    <source>
        <strain evidence="3">cv. Red5</strain>
    </source>
</reference>
<evidence type="ECO:0000313" key="2">
    <source>
        <dbReference type="EMBL" id="PSS02946.1"/>
    </source>
</evidence>